<protein>
    <submittedName>
        <fullName evidence="1">Uncharacterized protein</fullName>
    </submittedName>
</protein>
<name>A0ACB8V0A0_9EURO</name>
<organism evidence="1">
    <name type="scientific">Ophidiomyces ophidiicola</name>
    <dbReference type="NCBI Taxonomy" id="1387563"/>
    <lineage>
        <taxon>Eukaryota</taxon>
        <taxon>Fungi</taxon>
        <taxon>Dikarya</taxon>
        <taxon>Ascomycota</taxon>
        <taxon>Pezizomycotina</taxon>
        <taxon>Eurotiomycetes</taxon>
        <taxon>Eurotiomycetidae</taxon>
        <taxon>Onygenales</taxon>
        <taxon>Onygenaceae</taxon>
        <taxon>Ophidiomyces</taxon>
    </lineage>
</organism>
<proteinExistence type="predicted"/>
<dbReference type="EMBL" id="JALBCA010000023">
    <property type="protein sequence ID" value="KAI2389556.1"/>
    <property type="molecule type" value="Genomic_DNA"/>
</dbReference>
<accession>A0ACB8V0A0</accession>
<reference evidence="1" key="1">
    <citation type="journal article" date="2022" name="bioRxiv">
        <title>Population genetic analysis of Ophidiomyces ophidiicola, the causative agent of snake fungal disease, indicates recent introductions to the USA.</title>
        <authorList>
            <person name="Ladner J.T."/>
            <person name="Palmer J.M."/>
            <person name="Ettinger C.L."/>
            <person name="Stajich J.E."/>
            <person name="Farrell T.M."/>
            <person name="Glorioso B.M."/>
            <person name="Lawson B."/>
            <person name="Price S.J."/>
            <person name="Stengle A.G."/>
            <person name="Grear D.A."/>
            <person name="Lorch J.M."/>
        </authorList>
    </citation>
    <scope>NUCLEOTIDE SEQUENCE</scope>
    <source>
        <strain evidence="1">NWHC 24266-5</strain>
    </source>
</reference>
<comment type="caution">
    <text evidence="1">The sequence shown here is derived from an EMBL/GenBank/DDBJ whole genome shotgun (WGS) entry which is preliminary data.</text>
</comment>
<evidence type="ECO:0000313" key="1">
    <source>
        <dbReference type="EMBL" id="KAI2389556.1"/>
    </source>
</evidence>
<gene>
    <name evidence="1" type="ORF">LOY88_002019</name>
</gene>
<sequence length="211" mass="23152">MSAPNPYILASDNSPALLPLLRSNPSLASAQDSYGYSLLHAASSYGHVDLLRSLVQEFHVNINLTDEDGETCLFVAETVEVARCLVEELGVNRDLTNDEGLTAEEAILNDGSFPRVAAYLKGALKNTANGSSSTPSLPPNVTVNFGTMTEPPVDEDSGAPDPEFRRRIEELASRENFHSEENQRELRQLVAEAVRGVNVETQRKDVRRRLD</sequence>